<dbReference type="AlphaFoldDB" id="A0A8S1B650"/>
<evidence type="ECO:0000313" key="7">
    <source>
        <dbReference type="EMBL" id="CAB3253488.1"/>
    </source>
</evidence>
<evidence type="ECO:0000256" key="5">
    <source>
        <dbReference type="PROSITE-ProRule" id="PRU00309"/>
    </source>
</evidence>
<dbReference type="Gene3D" id="6.20.210.20">
    <property type="entry name" value="THAP domain"/>
    <property type="match status" value="1"/>
</dbReference>
<gene>
    <name evidence="7" type="ORF">APLA_LOCUS14311</name>
</gene>
<keyword evidence="4 5" id="KW-0238">DNA-binding</keyword>
<sequence length="120" mass="14080">MRRRRCTSYTATVKDKSVSFHALPKDGIMKEKWLRVIRAQRRENDWLATPYCKVCSKHFLASDIYVTEKNYRRLKKTAVPVITQEAQNINASPTSLQHVHLSEEDSIFETPRKAFLKKKN</sequence>
<dbReference type="InterPro" id="IPR026516">
    <property type="entry name" value="THAP1/10"/>
</dbReference>
<evidence type="ECO:0000256" key="2">
    <source>
        <dbReference type="ARBA" id="ARBA00022771"/>
    </source>
</evidence>
<keyword evidence="1" id="KW-0479">Metal-binding</keyword>
<keyword evidence="2 5" id="KW-0863">Zinc-finger</keyword>
<dbReference type="PANTHER" id="PTHR46600:SF7">
    <property type="entry name" value="SI:DKEY-228B2.6-RELATED"/>
    <property type="match status" value="1"/>
</dbReference>
<evidence type="ECO:0000256" key="4">
    <source>
        <dbReference type="ARBA" id="ARBA00023125"/>
    </source>
</evidence>
<dbReference type="GO" id="GO:0000978">
    <property type="term" value="F:RNA polymerase II cis-regulatory region sequence-specific DNA binding"/>
    <property type="evidence" value="ECO:0007669"/>
    <property type="project" value="TreeGrafter"/>
</dbReference>
<evidence type="ECO:0000256" key="1">
    <source>
        <dbReference type="ARBA" id="ARBA00022723"/>
    </source>
</evidence>
<proteinExistence type="predicted"/>
<dbReference type="OrthoDB" id="6982699at2759"/>
<comment type="caution">
    <text evidence="7">The sequence shown here is derived from an EMBL/GenBank/DDBJ whole genome shotgun (WGS) entry which is preliminary data.</text>
</comment>
<keyword evidence="3" id="KW-0862">Zinc</keyword>
<feature type="domain" description="THAP-type" evidence="6">
    <location>
        <begin position="1"/>
        <end position="83"/>
    </location>
</feature>
<dbReference type="SUPFAM" id="SSF57716">
    <property type="entry name" value="Glucocorticoid receptor-like (DNA-binding domain)"/>
    <property type="match status" value="1"/>
</dbReference>
<dbReference type="PANTHER" id="PTHR46600">
    <property type="entry name" value="THAP DOMAIN-CONTAINING"/>
    <property type="match status" value="1"/>
</dbReference>
<organism evidence="7 8">
    <name type="scientific">Arctia plantaginis</name>
    <name type="common">Wood tiger moth</name>
    <name type="synonym">Phalaena plantaginis</name>
    <dbReference type="NCBI Taxonomy" id="874455"/>
    <lineage>
        <taxon>Eukaryota</taxon>
        <taxon>Metazoa</taxon>
        <taxon>Ecdysozoa</taxon>
        <taxon>Arthropoda</taxon>
        <taxon>Hexapoda</taxon>
        <taxon>Insecta</taxon>
        <taxon>Pterygota</taxon>
        <taxon>Neoptera</taxon>
        <taxon>Endopterygota</taxon>
        <taxon>Lepidoptera</taxon>
        <taxon>Glossata</taxon>
        <taxon>Ditrysia</taxon>
        <taxon>Noctuoidea</taxon>
        <taxon>Erebidae</taxon>
        <taxon>Arctiinae</taxon>
        <taxon>Arctia</taxon>
    </lineage>
</organism>
<evidence type="ECO:0000259" key="6">
    <source>
        <dbReference type="PROSITE" id="PS50950"/>
    </source>
</evidence>
<evidence type="ECO:0000313" key="8">
    <source>
        <dbReference type="Proteomes" id="UP000494256"/>
    </source>
</evidence>
<dbReference type="InterPro" id="IPR038441">
    <property type="entry name" value="THAP_Znf_sf"/>
</dbReference>
<dbReference type="EMBL" id="CADEBD010000391">
    <property type="protein sequence ID" value="CAB3253488.1"/>
    <property type="molecule type" value="Genomic_DNA"/>
</dbReference>
<dbReference type="Pfam" id="PF05485">
    <property type="entry name" value="THAP"/>
    <property type="match status" value="1"/>
</dbReference>
<name>A0A8S1B650_ARCPL</name>
<accession>A0A8S1B650</accession>
<dbReference type="Proteomes" id="UP000494256">
    <property type="component" value="Unassembled WGS sequence"/>
</dbReference>
<dbReference type="GO" id="GO:0006357">
    <property type="term" value="P:regulation of transcription by RNA polymerase II"/>
    <property type="evidence" value="ECO:0007669"/>
    <property type="project" value="TreeGrafter"/>
</dbReference>
<dbReference type="GO" id="GO:0005634">
    <property type="term" value="C:nucleus"/>
    <property type="evidence" value="ECO:0007669"/>
    <property type="project" value="TreeGrafter"/>
</dbReference>
<dbReference type="PROSITE" id="PS50950">
    <property type="entry name" value="ZF_THAP"/>
    <property type="match status" value="1"/>
</dbReference>
<protein>
    <recommendedName>
        <fullName evidence="6">THAP-type domain-containing protein</fullName>
    </recommendedName>
</protein>
<reference evidence="7 8" key="1">
    <citation type="submission" date="2020-04" db="EMBL/GenBank/DDBJ databases">
        <authorList>
            <person name="Wallbank WR R."/>
            <person name="Pardo Diaz C."/>
            <person name="Kozak K."/>
            <person name="Martin S."/>
            <person name="Jiggins C."/>
            <person name="Moest M."/>
            <person name="Warren A I."/>
            <person name="Byers J.R.P. K."/>
            <person name="Montejo-Kovacevich G."/>
            <person name="Yen C E."/>
        </authorList>
    </citation>
    <scope>NUCLEOTIDE SEQUENCE [LARGE SCALE GENOMIC DNA]</scope>
</reference>
<dbReference type="GO" id="GO:0008270">
    <property type="term" value="F:zinc ion binding"/>
    <property type="evidence" value="ECO:0007669"/>
    <property type="project" value="UniProtKB-KW"/>
</dbReference>
<dbReference type="SMART" id="SM00980">
    <property type="entry name" value="THAP"/>
    <property type="match status" value="1"/>
</dbReference>
<evidence type="ECO:0000256" key="3">
    <source>
        <dbReference type="ARBA" id="ARBA00022833"/>
    </source>
</evidence>
<dbReference type="GO" id="GO:0003700">
    <property type="term" value="F:DNA-binding transcription factor activity"/>
    <property type="evidence" value="ECO:0007669"/>
    <property type="project" value="TreeGrafter"/>
</dbReference>
<dbReference type="InterPro" id="IPR006612">
    <property type="entry name" value="THAP_Znf"/>
</dbReference>